<accession>A0A510YBQ1</accession>
<proteinExistence type="predicted"/>
<evidence type="ECO:0000313" key="1">
    <source>
        <dbReference type="EMBL" id="GEK60061.1"/>
    </source>
</evidence>
<evidence type="ECO:0000313" key="2">
    <source>
        <dbReference type="Proteomes" id="UP000321051"/>
    </source>
</evidence>
<sequence>MVLTAGLLAACGENEEKDTSFFAENDWAELDVVEKEIGSDFESVNVENEEGNSRVIVYANNGNPEYKSIYILDEERLKIVSIGEEGEGQIYNDVIR</sequence>
<keyword evidence="2" id="KW-1185">Reference proteome</keyword>
<name>A0A510YBQ1_MARHA</name>
<protein>
    <submittedName>
        <fullName evidence="1">Uncharacterized protein</fullName>
    </submittedName>
</protein>
<organism evidence="1 2">
    <name type="scientific">Marinococcus halophilus</name>
    <dbReference type="NCBI Taxonomy" id="1371"/>
    <lineage>
        <taxon>Bacteria</taxon>
        <taxon>Bacillati</taxon>
        <taxon>Bacillota</taxon>
        <taxon>Bacilli</taxon>
        <taxon>Bacillales</taxon>
        <taxon>Bacillaceae</taxon>
        <taxon>Marinococcus</taxon>
    </lineage>
</organism>
<dbReference type="EMBL" id="BJUN01000027">
    <property type="protein sequence ID" value="GEK60061.1"/>
    <property type="molecule type" value="Genomic_DNA"/>
</dbReference>
<reference evidence="1 2" key="1">
    <citation type="submission" date="2019-07" db="EMBL/GenBank/DDBJ databases">
        <title>Whole genome shotgun sequence of Marinococcus halophilus NBRC 102359.</title>
        <authorList>
            <person name="Hosoyama A."/>
            <person name="Uohara A."/>
            <person name="Ohji S."/>
            <person name="Ichikawa N."/>
        </authorList>
    </citation>
    <scope>NUCLEOTIDE SEQUENCE [LARGE SCALE GENOMIC DNA]</scope>
    <source>
        <strain evidence="1 2">NBRC 102359</strain>
    </source>
</reference>
<gene>
    <name evidence="1" type="ORF">MHA01_29660</name>
</gene>
<dbReference type="Proteomes" id="UP000321051">
    <property type="component" value="Unassembled WGS sequence"/>
</dbReference>
<dbReference type="AlphaFoldDB" id="A0A510YBQ1"/>
<comment type="caution">
    <text evidence="1">The sequence shown here is derived from an EMBL/GenBank/DDBJ whole genome shotgun (WGS) entry which is preliminary data.</text>
</comment>